<keyword evidence="9" id="KW-1185">Reference proteome</keyword>
<sequence length="787" mass="89500">MPKCIIKKCQSKTGQKDTNPEITLHVFPKNLDRIKQWLEATGQTFHELETISKVVLDDSFRNNYRLCSKHFNMDCYVNKSGKLNLKDDVVPSVFEAGSEEIVDENIFFRPAKKLRRDKEKQLQQLSSLVLPHFVPSCFEVSTSTGDLIRTRDFGTQTDSTFTTCVSTQCPEPSLYPIPDTFTICKDHSYARKRKCIQAWGRDLEMSPMGFPQISRPSSSLSQRPPIACREEASCMVDNVPLELAFELHDGTPLERTESPLASSTVPNVSDSDCKRKSTVTPADGTKASKEKKMIMERKFVVFESCLDELLLKMRCAYSLQCNSLVTRTVKKIEGTYLSVTGLCSSGHRFTLWQSQPRLAKVAVGNLLFSASVLFSGSDFRKVEEMSNILGLQIVSEGSYHKHQSEHLYRTIHHHWQIEQTTLQKEMFRRTLCLRGDGHSVNSGLSVKFCCYTMMDASTKKVLEFQTVQTSPGASSAAVESYAFQLCMDRVLDNNYEVHVMASNQDDGIKQLMNKEYQGIGHQFDSWHFAKHLNDRLQAVSHNKYCEELVGWVTPIVNHFWWCLQTCGGNVESLRERWESVLLHVTGQHEWGSSQFYHACSHSPIGVEESRKTKWLEKVSPAFFQLYDLIMDAELQKELNNLVLYHHTSLVDSFYSLMLKYKAKRIHHGIDSVEAQTTLAILAHNFNVDQKLGVENAQCDESEAINSLQVRLKSLRSRNRWVVHSASEPMSNAHIEDMLHSLLLISSGQLWTSWFPKSSLVTSNVSKGLGTENQLPVFEHTCRIQKAS</sequence>
<dbReference type="SMART" id="SM00692">
    <property type="entry name" value="DM3"/>
    <property type="match status" value="1"/>
</dbReference>
<evidence type="ECO:0000256" key="1">
    <source>
        <dbReference type="ARBA" id="ARBA00022723"/>
    </source>
</evidence>
<evidence type="ECO:0000259" key="7">
    <source>
        <dbReference type="PROSITE" id="PS50950"/>
    </source>
</evidence>
<reference evidence="8" key="1">
    <citation type="submission" date="2025-08" db="UniProtKB">
        <authorList>
            <consortium name="Ensembl"/>
        </authorList>
    </citation>
    <scope>IDENTIFICATION</scope>
</reference>
<evidence type="ECO:0000313" key="8">
    <source>
        <dbReference type="Ensembl" id="ENSLLEP00000026723.1"/>
    </source>
</evidence>
<dbReference type="GO" id="GO:0008270">
    <property type="term" value="F:zinc ion binding"/>
    <property type="evidence" value="ECO:0007669"/>
    <property type="project" value="UniProtKB-KW"/>
</dbReference>
<proteinExistence type="predicted"/>
<name>A0A8C5PRA7_9ANUR</name>
<dbReference type="PANTHER" id="PTHR31751">
    <property type="entry name" value="SI:CH211-108C17.2-RELATED-RELATED"/>
    <property type="match status" value="1"/>
</dbReference>
<dbReference type="Proteomes" id="UP000694569">
    <property type="component" value="Unplaced"/>
</dbReference>
<evidence type="ECO:0000256" key="2">
    <source>
        <dbReference type="ARBA" id="ARBA00022771"/>
    </source>
</evidence>
<keyword evidence="3" id="KW-0862">Zinc</keyword>
<dbReference type="SMART" id="SM00980">
    <property type="entry name" value="THAP"/>
    <property type="match status" value="1"/>
</dbReference>
<evidence type="ECO:0000313" key="9">
    <source>
        <dbReference type="Proteomes" id="UP000694569"/>
    </source>
</evidence>
<reference evidence="8" key="2">
    <citation type="submission" date="2025-09" db="UniProtKB">
        <authorList>
            <consortium name="Ensembl"/>
        </authorList>
    </citation>
    <scope>IDENTIFICATION</scope>
</reference>
<feature type="compositionally biased region" description="Polar residues" evidence="6">
    <location>
        <begin position="259"/>
        <end position="270"/>
    </location>
</feature>
<dbReference type="PROSITE" id="PS50950">
    <property type="entry name" value="ZF_THAP"/>
    <property type="match status" value="1"/>
</dbReference>
<evidence type="ECO:0000256" key="6">
    <source>
        <dbReference type="SAM" id="MobiDB-lite"/>
    </source>
</evidence>
<dbReference type="GeneTree" id="ENSGT00940000164945"/>
<evidence type="ECO:0000256" key="4">
    <source>
        <dbReference type="ARBA" id="ARBA00023125"/>
    </source>
</evidence>
<keyword evidence="1" id="KW-0479">Metal-binding</keyword>
<evidence type="ECO:0000256" key="5">
    <source>
        <dbReference type="PROSITE-ProRule" id="PRU00309"/>
    </source>
</evidence>
<protein>
    <recommendedName>
        <fullName evidence="7">THAP-type domain-containing protein</fullName>
    </recommendedName>
</protein>
<dbReference type="Ensembl" id="ENSLLET00000027765.1">
    <property type="protein sequence ID" value="ENSLLEP00000026723.1"/>
    <property type="gene ID" value="ENSLLEG00000016974.1"/>
</dbReference>
<dbReference type="PANTHER" id="PTHR31751:SF42">
    <property type="entry name" value="PROTEIN CBG10204"/>
    <property type="match status" value="1"/>
</dbReference>
<keyword evidence="2 5" id="KW-0863">Zinc-finger</keyword>
<feature type="domain" description="THAP-type" evidence="7">
    <location>
        <begin position="1"/>
        <end position="94"/>
    </location>
</feature>
<organism evidence="8 9">
    <name type="scientific">Leptobrachium leishanense</name>
    <name type="common">Leishan spiny toad</name>
    <dbReference type="NCBI Taxonomy" id="445787"/>
    <lineage>
        <taxon>Eukaryota</taxon>
        <taxon>Metazoa</taxon>
        <taxon>Chordata</taxon>
        <taxon>Craniata</taxon>
        <taxon>Vertebrata</taxon>
        <taxon>Euteleostomi</taxon>
        <taxon>Amphibia</taxon>
        <taxon>Batrachia</taxon>
        <taxon>Anura</taxon>
        <taxon>Pelobatoidea</taxon>
        <taxon>Megophryidae</taxon>
        <taxon>Leptobrachium</taxon>
    </lineage>
</organism>
<accession>A0A8C5PRA7</accession>
<evidence type="ECO:0000256" key="3">
    <source>
        <dbReference type="ARBA" id="ARBA00022833"/>
    </source>
</evidence>
<dbReference type="InterPro" id="IPR006612">
    <property type="entry name" value="THAP_Znf"/>
</dbReference>
<keyword evidence="4 5" id="KW-0238">DNA-binding</keyword>
<dbReference type="GO" id="GO:0003677">
    <property type="term" value="F:DNA binding"/>
    <property type="evidence" value="ECO:0007669"/>
    <property type="project" value="UniProtKB-UniRule"/>
</dbReference>
<dbReference type="SUPFAM" id="SSF57716">
    <property type="entry name" value="Glucocorticoid receptor-like (DNA-binding domain)"/>
    <property type="match status" value="1"/>
</dbReference>
<dbReference type="OrthoDB" id="9934617at2759"/>
<dbReference type="AlphaFoldDB" id="A0A8C5PRA7"/>
<dbReference type="Pfam" id="PF05485">
    <property type="entry name" value="THAP"/>
    <property type="match status" value="1"/>
</dbReference>
<feature type="region of interest" description="Disordered" evidence="6">
    <location>
        <begin position="255"/>
        <end position="287"/>
    </location>
</feature>